<evidence type="ECO:0000313" key="2">
    <source>
        <dbReference type="EMBL" id="KKU40580.1"/>
    </source>
</evidence>
<accession>A0A0G1T598</accession>
<evidence type="ECO:0000256" key="1">
    <source>
        <dbReference type="SAM" id="Phobius"/>
    </source>
</evidence>
<protein>
    <submittedName>
        <fullName evidence="2">Uncharacterized protein</fullName>
    </submittedName>
</protein>
<proteinExistence type="predicted"/>
<feature type="transmembrane region" description="Helical" evidence="1">
    <location>
        <begin position="20"/>
        <end position="42"/>
    </location>
</feature>
<evidence type="ECO:0000313" key="3">
    <source>
        <dbReference type="Proteomes" id="UP000034795"/>
    </source>
</evidence>
<organism evidence="2 3">
    <name type="scientific">Candidatus Uhrbacteria bacterium GW2011_GWE2_46_68</name>
    <dbReference type="NCBI Taxonomy" id="1618994"/>
    <lineage>
        <taxon>Bacteria</taxon>
        <taxon>Candidatus Uhriibacteriota</taxon>
    </lineage>
</organism>
<reference evidence="2 3" key="1">
    <citation type="journal article" date="2015" name="Nature">
        <title>rRNA introns, odd ribosomes, and small enigmatic genomes across a large radiation of phyla.</title>
        <authorList>
            <person name="Brown C.T."/>
            <person name="Hug L.A."/>
            <person name="Thomas B.C."/>
            <person name="Sharon I."/>
            <person name="Castelle C.J."/>
            <person name="Singh A."/>
            <person name="Wilkins M.J."/>
            <person name="Williams K.H."/>
            <person name="Banfield J.F."/>
        </authorList>
    </citation>
    <scope>NUCLEOTIDE SEQUENCE [LARGE SCALE GENOMIC DNA]</scope>
</reference>
<keyword evidence="1" id="KW-1133">Transmembrane helix</keyword>
<dbReference type="EMBL" id="LCMS01000014">
    <property type="protein sequence ID" value="KKU40580.1"/>
    <property type="molecule type" value="Genomic_DNA"/>
</dbReference>
<comment type="caution">
    <text evidence="2">The sequence shown here is derived from an EMBL/GenBank/DDBJ whole genome shotgun (WGS) entry which is preliminary data.</text>
</comment>
<name>A0A0G1T598_9BACT</name>
<keyword evidence="1" id="KW-0812">Transmembrane</keyword>
<dbReference type="AlphaFoldDB" id="A0A0G1T598"/>
<gene>
    <name evidence="2" type="ORF">UX57_C0014G0025</name>
</gene>
<keyword evidence="1" id="KW-0472">Membrane</keyword>
<dbReference type="Proteomes" id="UP000034795">
    <property type="component" value="Unassembled WGS sequence"/>
</dbReference>
<sequence>MTHLEETGKPMDNWQNGTESISYLTGAFFPSSVLVPYAYWYLGARFSVVV</sequence>